<reference evidence="1 2" key="1">
    <citation type="submission" date="2023-05" db="EMBL/GenBank/DDBJ databases">
        <title>Novel species of genus Flectobacillus isolated from stream in China.</title>
        <authorList>
            <person name="Lu H."/>
        </authorList>
    </citation>
    <scope>NUCLEOTIDE SEQUENCE [LARGE SCALE GENOMIC DNA]</scope>
    <source>
        <strain evidence="1 2">KCTC 42575</strain>
    </source>
</reference>
<dbReference type="EMBL" id="JASHIF010000002">
    <property type="protein sequence ID" value="MDI9857631.1"/>
    <property type="molecule type" value="Genomic_DNA"/>
</dbReference>
<accession>A0ABT6Y262</accession>
<protein>
    <submittedName>
        <fullName evidence="1">Uncharacterized protein</fullName>
    </submittedName>
</protein>
<sequence>MIDIQAIIDNSEQQVCPVHGKKPKVIYEDDNLEITACCEDFKKITKDVFNEELRQALIEYLLVRPMRERNKTS</sequence>
<dbReference type="RefSeq" id="WP_283342973.1">
    <property type="nucleotide sequence ID" value="NZ_JASHIF010000002.1"/>
</dbReference>
<organism evidence="1 2">
    <name type="scientific">Flectobacillus roseus</name>
    <dbReference type="NCBI Taxonomy" id="502259"/>
    <lineage>
        <taxon>Bacteria</taxon>
        <taxon>Pseudomonadati</taxon>
        <taxon>Bacteroidota</taxon>
        <taxon>Cytophagia</taxon>
        <taxon>Cytophagales</taxon>
        <taxon>Flectobacillaceae</taxon>
        <taxon>Flectobacillus</taxon>
    </lineage>
</organism>
<keyword evidence="2" id="KW-1185">Reference proteome</keyword>
<name>A0ABT6Y262_9BACT</name>
<evidence type="ECO:0000313" key="2">
    <source>
        <dbReference type="Proteomes" id="UP001236507"/>
    </source>
</evidence>
<proteinExistence type="predicted"/>
<dbReference type="Proteomes" id="UP001236507">
    <property type="component" value="Unassembled WGS sequence"/>
</dbReference>
<comment type="caution">
    <text evidence="1">The sequence shown here is derived from an EMBL/GenBank/DDBJ whole genome shotgun (WGS) entry which is preliminary data.</text>
</comment>
<evidence type="ECO:0000313" key="1">
    <source>
        <dbReference type="EMBL" id="MDI9857631.1"/>
    </source>
</evidence>
<gene>
    <name evidence="1" type="ORF">QM524_00290</name>
</gene>